<dbReference type="PANTHER" id="PTHR24379">
    <property type="entry name" value="KRAB AND ZINC FINGER DOMAIN-CONTAINING"/>
    <property type="match status" value="1"/>
</dbReference>
<keyword evidence="4" id="KW-0862">Zinc</keyword>
<evidence type="ECO:0000256" key="4">
    <source>
        <dbReference type="ARBA" id="ARBA00022833"/>
    </source>
</evidence>
<evidence type="ECO:0000259" key="7">
    <source>
        <dbReference type="PROSITE" id="PS50157"/>
    </source>
</evidence>
<evidence type="ECO:0000313" key="8">
    <source>
        <dbReference type="EMBL" id="JAC29210.1"/>
    </source>
</evidence>
<feature type="domain" description="C2H2-type" evidence="7">
    <location>
        <begin position="661"/>
        <end position="688"/>
    </location>
</feature>
<evidence type="ECO:0000256" key="3">
    <source>
        <dbReference type="ARBA" id="ARBA00022771"/>
    </source>
</evidence>
<dbReference type="GO" id="GO:0008270">
    <property type="term" value="F:zinc ion binding"/>
    <property type="evidence" value="ECO:0007669"/>
    <property type="project" value="UniProtKB-KW"/>
</dbReference>
<dbReference type="InterPro" id="IPR036236">
    <property type="entry name" value="Znf_C2H2_sf"/>
</dbReference>
<feature type="domain" description="C2H2-type" evidence="7">
    <location>
        <begin position="111"/>
        <end position="134"/>
    </location>
</feature>
<feature type="domain" description="C2H2-type" evidence="7">
    <location>
        <begin position="138"/>
        <end position="161"/>
    </location>
</feature>
<feature type="compositionally biased region" description="Basic and acidic residues" evidence="6">
    <location>
        <begin position="1"/>
        <end position="11"/>
    </location>
</feature>
<dbReference type="InterPro" id="IPR013087">
    <property type="entry name" value="Znf_C2H2_type"/>
</dbReference>
<feature type="domain" description="C2H2-type" evidence="7">
    <location>
        <begin position="439"/>
        <end position="461"/>
    </location>
</feature>
<feature type="domain" description="C2H2-type" evidence="7">
    <location>
        <begin position="295"/>
        <end position="320"/>
    </location>
</feature>
<organism evidence="8">
    <name type="scientific">Amblyomma triste</name>
    <name type="common">Neotropical tick</name>
    <dbReference type="NCBI Taxonomy" id="251400"/>
    <lineage>
        <taxon>Eukaryota</taxon>
        <taxon>Metazoa</taxon>
        <taxon>Ecdysozoa</taxon>
        <taxon>Arthropoda</taxon>
        <taxon>Chelicerata</taxon>
        <taxon>Arachnida</taxon>
        <taxon>Acari</taxon>
        <taxon>Parasitiformes</taxon>
        <taxon>Ixodida</taxon>
        <taxon>Ixodoidea</taxon>
        <taxon>Ixodidae</taxon>
        <taxon>Amblyomminae</taxon>
        <taxon>Amblyomma</taxon>
    </lineage>
</organism>
<proteinExistence type="evidence at transcript level"/>
<feature type="region of interest" description="Disordered" evidence="6">
    <location>
        <begin position="203"/>
        <end position="240"/>
    </location>
</feature>
<feature type="region of interest" description="Disordered" evidence="6">
    <location>
        <begin position="1"/>
        <end position="105"/>
    </location>
</feature>
<dbReference type="SMART" id="SM00355">
    <property type="entry name" value="ZnF_C2H2"/>
    <property type="match status" value="16"/>
</dbReference>
<reference evidence="8" key="1">
    <citation type="submission" date="2014-03" db="EMBL/GenBank/DDBJ databases">
        <title>The sialotranscriptome of Amblyomma triste, Amblyomma parvum and Amblyomma cajennense ticks, uncovered by 454-based RNA-seq.</title>
        <authorList>
            <person name="Garcia G.R."/>
            <person name="Gardinassi L.G."/>
            <person name="Ribeiro J.M."/>
            <person name="Anatriello E."/>
            <person name="Ferreira B.R."/>
            <person name="Moreira H.N."/>
            <person name="Mafra C."/>
            <person name="Olegario M.M."/>
            <person name="Szabo P.J."/>
            <person name="Miranda-Santos I.K."/>
            <person name="Maruyama S.R."/>
        </authorList>
    </citation>
    <scope>NUCLEOTIDE SEQUENCE</scope>
    <source>
        <strain evidence="8">Mato Grasso do Sul</strain>
        <tissue evidence="8">Salivary glands</tissue>
    </source>
</reference>
<keyword evidence="2" id="KW-0677">Repeat</keyword>
<keyword evidence="3 5" id="KW-0863">Zinc-finger</keyword>
<evidence type="ECO:0000256" key="1">
    <source>
        <dbReference type="ARBA" id="ARBA00022723"/>
    </source>
</evidence>
<feature type="compositionally biased region" description="Basic residues" evidence="6">
    <location>
        <begin position="12"/>
        <end position="29"/>
    </location>
</feature>
<evidence type="ECO:0000256" key="5">
    <source>
        <dbReference type="PROSITE-ProRule" id="PRU00042"/>
    </source>
</evidence>
<dbReference type="PROSITE" id="PS00028">
    <property type="entry name" value="ZINC_FINGER_C2H2_1"/>
    <property type="match status" value="6"/>
</dbReference>
<name>A0A023G8G8_AMBTT</name>
<dbReference type="EMBL" id="GBBM01006208">
    <property type="protein sequence ID" value="JAC29210.1"/>
    <property type="molecule type" value="mRNA"/>
</dbReference>
<dbReference type="AlphaFoldDB" id="A0A023G8G8"/>
<sequence length="950" mass="106849">MPFIESRERNASRKRHAPPKGRQALRKTRAKDNSKMHGYQRDGFVCSDDTSAESSQEAECEDMDIVGASMAVPSPLSDGDASWHPSELSGEGTQKGDDSFSDTGEEELSSVGCEKCNKTFASKLKLAVHMAKLHRLPYFCFHCGRTMKQVELLRLHHRREHRKLAFKYLTLNGTKLVTVTHNDTGENEEHSADESTCLIGRPAQQSVKHQSQPSSSSSHAEKSSKQRSVSRSPTEHLHSATRRKKLIICSSSDEEESVHKPEAVRSISRFVYSGYRCPKSVGAFHQLVAKICDEFKCSAFSCGFSTNSASDFEGHLRNHSIVDVFCIYCGVDVDSPGALIAHLGQHHSSLQHQCSMCLYRASKNAHFRVHCRQAHPGGAAAVIPVSGQKDTSTTPPASSSELRAFDPYMCGFSGCSFKDKKQSEFERHFEEVHAEEKSFPCFVCRKGFQSAVGLVRHLQEHGFANVQCGYCNFGTTSTGAMMYHACYCHSGQEMVFRVRSENIAEELISYSDKGVRYIPPYDLSHITFQQRCCFCPEMVSGFNNFQRHVSSEHNFSLSVEELADRLFAAYDYTEAVKVGQCPFCSFAVDNTLELRKHVLRQELGIVIFTCSACHGGFDDQLSFQQHIDRGHCPATATMQECNNGRLLLWTEQNLKFRIHRFLCTHCQENFAAVSNFRSHLLRHYTLYPTECKICGEKFRGIRSKDEHMSTVHGGFGTGQDFASYIDEEVVRQTVSDTVHSCPHCNFKSLSQSYITTHAERCALSGDIMPVQQAEDRVPGTDDLNADAEEEQPRFIYHCMHCSVGFIYLQHLLGHGFARHGCCFFCSRCYKGFKAKSGFVQHCKSRVCKQPESMLYVEPTKKGSRTPYFFKETFIVYDKGADGLSGEEQDGEGVEESGAFSFYNRSYEPVKGIERGYLTDSRGAKLSLQDAVRFMNFQVSVNVVDWQKTLF</sequence>
<feature type="compositionally biased region" description="Low complexity" evidence="6">
    <location>
        <begin position="204"/>
        <end position="218"/>
    </location>
</feature>
<protein>
    <recommendedName>
        <fullName evidence="7">C2H2-type domain-containing protein</fullName>
    </recommendedName>
</protein>
<evidence type="ECO:0000256" key="2">
    <source>
        <dbReference type="ARBA" id="ARBA00022737"/>
    </source>
</evidence>
<dbReference type="SUPFAM" id="SSF57667">
    <property type="entry name" value="beta-beta-alpha zinc fingers"/>
    <property type="match status" value="3"/>
</dbReference>
<accession>A0A023G8G8</accession>
<keyword evidence="1" id="KW-0479">Metal-binding</keyword>
<dbReference type="PANTHER" id="PTHR24379:SF117">
    <property type="entry name" value="ZINC FINGER PROTEIN WECKLE"/>
    <property type="match status" value="1"/>
</dbReference>
<dbReference type="Gene3D" id="3.30.160.60">
    <property type="entry name" value="Classic Zinc Finger"/>
    <property type="match status" value="4"/>
</dbReference>
<dbReference type="PROSITE" id="PS50157">
    <property type="entry name" value="ZINC_FINGER_C2H2_2"/>
    <property type="match status" value="6"/>
</dbReference>
<evidence type="ECO:0000256" key="6">
    <source>
        <dbReference type="SAM" id="MobiDB-lite"/>
    </source>
</evidence>
<feature type="domain" description="C2H2-type" evidence="7">
    <location>
        <begin position="823"/>
        <end position="850"/>
    </location>
</feature>